<dbReference type="Gene3D" id="3.40.1410.10">
    <property type="entry name" value="Chorismate lyase-like"/>
    <property type="match status" value="1"/>
</dbReference>
<dbReference type="PROSITE" id="PS50949">
    <property type="entry name" value="HTH_GNTR"/>
    <property type="match status" value="1"/>
</dbReference>
<dbReference type="SMART" id="SM00866">
    <property type="entry name" value="UTRA"/>
    <property type="match status" value="1"/>
</dbReference>
<keyword evidence="1" id="KW-0805">Transcription regulation</keyword>
<reference evidence="5 6" key="1">
    <citation type="submission" date="2023-08" db="EMBL/GenBank/DDBJ databases">
        <title>Phytohabitans sansha sp. nov., isolated from marine sediment.</title>
        <authorList>
            <person name="Zhao Y."/>
            <person name="Yi K."/>
        </authorList>
    </citation>
    <scope>NUCLEOTIDE SEQUENCE [LARGE SCALE GENOMIC DNA]</scope>
    <source>
        <strain evidence="5 6">ZYX-F-186</strain>
    </source>
</reference>
<dbReference type="SUPFAM" id="SSF64288">
    <property type="entry name" value="Chorismate lyase-like"/>
    <property type="match status" value="1"/>
</dbReference>
<evidence type="ECO:0000256" key="1">
    <source>
        <dbReference type="ARBA" id="ARBA00023015"/>
    </source>
</evidence>
<dbReference type="SUPFAM" id="SSF46785">
    <property type="entry name" value="Winged helix' DNA-binding domain"/>
    <property type="match status" value="1"/>
</dbReference>
<dbReference type="CDD" id="cd07377">
    <property type="entry name" value="WHTH_GntR"/>
    <property type="match status" value="1"/>
</dbReference>
<dbReference type="PANTHER" id="PTHR44846">
    <property type="entry name" value="MANNOSYL-D-GLYCERATE TRANSPORT/METABOLISM SYSTEM REPRESSOR MNGR-RELATED"/>
    <property type="match status" value="1"/>
</dbReference>
<evidence type="ECO:0000259" key="4">
    <source>
        <dbReference type="PROSITE" id="PS50949"/>
    </source>
</evidence>
<evidence type="ECO:0000313" key="6">
    <source>
        <dbReference type="Proteomes" id="UP001230908"/>
    </source>
</evidence>
<keyword evidence="3" id="KW-0804">Transcription</keyword>
<dbReference type="InterPro" id="IPR028978">
    <property type="entry name" value="Chorismate_lyase_/UTRA_dom_sf"/>
</dbReference>
<protein>
    <submittedName>
        <fullName evidence="5">GntR family transcriptional regulator</fullName>
    </submittedName>
</protein>
<dbReference type="Gene3D" id="1.10.10.10">
    <property type="entry name" value="Winged helix-like DNA-binding domain superfamily/Winged helix DNA-binding domain"/>
    <property type="match status" value="1"/>
</dbReference>
<dbReference type="Pfam" id="PF07702">
    <property type="entry name" value="UTRA"/>
    <property type="match status" value="1"/>
</dbReference>
<feature type="domain" description="HTH gntR-type" evidence="4">
    <location>
        <begin position="8"/>
        <end position="76"/>
    </location>
</feature>
<dbReference type="InterPro" id="IPR036388">
    <property type="entry name" value="WH-like_DNA-bd_sf"/>
</dbReference>
<keyword evidence="6" id="KW-1185">Reference proteome</keyword>
<evidence type="ECO:0000313" key="5">
    <source>
        <dbReference type="EMBL" id="MDQ7904701.1"/>
    </source>
</evidence>
<dbReference type="InterPro" id="IPR011663">
    <property type="entry name" value="UTRA"/>
</dbReference>
<dbReference type="InterPro" id="IPR050679">
    <property type="entry name" value="Bact_HTH_transcr_reg"/>
</dbReference>
<dbReference type="RefSeq" id="WP_308711972.1">
    <property type="nucleotide sequence ID" value="NZ_JAVHUY010000007.1"/>
</dbReference>
<dbReference type="InterPro" id="IPR036390">
    <property type="entry name" value="WH_DNA-bd_sf"/>
</dbReference>
<keyword evidence="2" id="KW-0238">DNA-binding</keyword>
<name>A0ABU0ZE46_9ACTN</name>
<dbReference type="SMART" id="SM00345">
    <property type="entry name" value="HTH_GNTR"/>
    <property type="match status" value="1"/>
</dbReference>
<accession>A0ABU0ZE46</accession>
<dbReference type="Pfam" id="PF00392">
    <property type="entry name" value="GntR"/>
    <property type="match status" value="1"/>
</dbReference>
<comment type="caution">
    <text evidence="5">The sequence shown here is derived from an EMBL/GenBank/DDBJ whole genome shotgun (WGS) entry which is preliminary data.</text>
</comment>
<dbReference type="Proteomes" id="UP001230908">
    <property type="component" value="Unassembled WGS sequence"/>
</dbReference>
<sequence length="239" mass="26332">MAKRTDGRPRHQQIAADLRARIMSGELGPGTQLPSTPKLVAQYAAANATIQRALASLKDEGFLDSHIGKGVYVRARQPHVVDIAAYLAPSPRGYSYQLLDVREARPPADVAEALALADDDLAVLRHRLLLHADEPVELSWSYYPLQIVRGSDITKRGKIPGGAPRVLADLGYPQRELLDRLSARLPTTHELELLDLPDDVPVIRQLRVIHSDGAQPVEASILVKGAHLYELKYLQPIPH</sequence>
<proteinExistence type="predicted"/>
<dbReference type="PANTHER" id="PTHR44846:SF17">
    <property type="entry name" value="GNTR-FAMILY TRANSCRIPTIONAL REGULATOR"/>
    <property type="match status" value="1"/>
</dbReference>
<evidence type="ECO:0000256" key="2">
    <source>
        <dbReference type="ARBA" id="ARBA00023125"/>
    </source>
</evidence>
<gene>
    <name evidence="5" type="ORF">RB614_09225</name>
</gene>
<dbReference type="InterPro" id="IPR000524">
    <property type="entry name" value="Tscrpt_reg_HTH_GntR"/>
</dbReference>
<evidence type="ECO:0000256" key="3">
    <source>
        <dbReference type="ARBA" id="ARBA00023163"/>
    </source>
</evidence>
<dbReference type="EMBL" id="JAVHUY010000007">
    <property type="protein sequence ID" value="MDQ7904701.1"/>
    <property type="molecule type" value="Genomic_DNA"/>
</dbReference>
<organism evidence="5 6">
    <name type="scientific">Phytohabitans maris</name>
    <dbReference type="NCBI Taxonomy" id="3071409"/>
    <lineage>
        <taxon>Bacteria</taxon>
        <taxon>Bacillati</taxon>
        <taxon>Actinomycetota</taxon>
        <taxon>Actinomycetes</taxon>
        <taxon>Micromonosporales</taxon>
        <taxon>Micromonosporaceae</taxon>
    </lineage>
</organism>